<reference evidence="3 4" key="1">
    <citation type="submission" date="2020-08" db="EMBL/GenBank/DDBJ databases">
        <title>Sequencing the genomes of 1000 actinobacteria strains.</title>
        <authorList>
            <person name="Klenk H.-P."/>
        </authorList>
    </citation>
    <scope>NUCLEOTIDE SEQUENCE [LARGE SCALE GENOMIC DNA]</scope>
    <source>
        <strain evidence="3 4">DSM 45784</strain>
    </source>
</reference>
<dbReference type="InterPro" id="IPR002782">
    <property type="entry name" value="Mut7-C_RNAse_dom"/>
</dbReference>
<name>A0A7W7GA06_9ACTN</name>
<dbReference type="PANTHER" id="PTHR39081">
    <property type="entry name" value="MUT7-C DOMAIN-CONTAINING PROTEIN"/>
    <property type="match status" value="1"/>
</dbReference>
<accession>A0A7W7GA06</accession>
<protein>
    <submittedName>
        <fullName evidence="3">Uncharacterized protein with PIN domain</fullName>
    </submittedName>
</protein>
<evidence type="ECO:0000313" key="4">
    <source>
        <dbReference type="Proteomes" id="UP000542210"/>
    </source>
</evidence>
<dbReference type="Pfam" id="PF14451">
    <property type="entry name" value="Ub-Mut7C"/>
    <property type="match status" value="1"/>
</dbReference>
<gene>
    <name evidence="3" type="ORF">BJ982_003491</name>
</gene>
<dbReference type="Pfam" id="PF01927">
    <property type="entry name" value="Mut7-C"/>
    <property type="match status" value="1"/>
</dbReference>
<evidence type="ECO:0000313" key="3">
    <source>
        <dbReference type="EMBL" id="MBB4701947.1"/>
    </source>
</evidence>
<dbReference type="InterPro" id="IPR027798">
    <property type="entry name" value="Ub_Mut7C"/>
</dbReference>
<dbReference type="Proteomes" id="UP000542210">
    <property type="component" value="Unassembled WGS sequence"/>
</dbReference>
<proteinExistence type="predicted"/>
<dbReference type="AlphaFoldDB" id="A0A7W7GA06"/>
<sequence>MEGPGLRVRFDEDLRLFLPPRHRREEEVLLPYDGVSSLGHVVETAGVPLPEVGALVAGERAVTPAYRPEPGEVVGVAAVSRPQPIPAPRFLLDVHFGTLARRLRLVGVDTAYENDLDDDTLIVRANAERRVLLTQDRGLLRRRSLWLGAHVRGSRPADQFRDVLTRFAPPLAPWTRCTACNGPLAPAGKDDVAPELLPGTRRAYDTFARCRDCGQVYWQGAHGSHLHDIVAQAERVLAAQKAG</sequence>
<feature type="domain" description="Mut7-C RNAse" evidence="1">
    <location>
        <begin position="88"/>
        <end position="228"/>
    </location>
</feature>
<comment type="caution">
    <text evidence="3">The sequence shown here is derived from an EMBL/GenBank/DDBJ whole genome shotgun (WGS) entry which is preliminary data.</text>
</comment>
<feature type="domain" description="Ubiquitin Mut7-C" evidence="2">
    <location>
        <begin position="6"/>
        <end position="81"/>
    </location>
</feature>
<dbReference type="RefSeq" id="WP_184881367.1">
    <property type="nucleotide sequence ID" value="NZ_BOOV01000007.1"/>
</dbReference>
<dbReference type="PANTHER" id="PTHR39081:SF1">
    <property type="entry name" value="MUT7-C RNASE DOMAIN-CONTAINING PROTEIN"/>
    <property type="match status" value="1"/>
</dbReference>
<evidence type="ECO:0000259" key="2">
    <source>
        <dbReference type="Pfam" id="PF14451"/>
    </source>
</evidence>
<evidence type="ECO:0000259" key="1">
    <source>
        <dbReference type="Pfam" id="PF01927"/>
    </source>
</evidence>
<dbReference type="EMBL" id="JACHND010000001">
    <property type="protein sequence ID" value="MBB4701947.1"/>
    <property type="molecule type" value="Genomic_DNA"/>
</dbReference>
<organism evidence="3 4">
    <name type="scientific">Sphaerisporangium siamense</name>
    <dbReference type="NCBI Taxonomy" id="795645"/>
    <lineage>
        <taxon>Bacteria</taxon>
        <taxon>Bacillati</taxon>
        <taxon>Actinomycetota</taxon>
        <taxon>Actinomycetes</taxon>
        <taxon>Streptosporangiales</taxon>
        <taxon>Streptosporangiaceae</taxon>
        <taxon>Sphaerisporangium</taxon>
    </lineage>
</organism>
<keyword evidence="4" id="KW-1185">Reference proteome</keyword>